<dbReference type="Proteomes" id="UP000006055">
    <property type="component" value="Chromosome"/>
</dbReference>
<evidence type="ECO:0000313" key="9">
    <source>
        <dbReference type="EMBL" id="AFM24558.1"/>
    </source>
</evidence>
<dbReference type="EMBL" id="CP003360">
    <property type="protein sequence ID" value="AFM23897.1"/>
    <property type="molecule type" value="Genomic_DNA"/>
</dbReference>
<dbReference type="EMBL" id="CP003360">
    <property type="protein sequence ID" value="AFM24140.1"/>
    <property type="molecule type" value="Genomic_DNA"/>
</dbReference>
<dbReference type="KEGG" id="dti:Desti_3575"/>
<dbReference type="KEGG" id="dti:Desti_1850"/>
<dbReference type="EMBL" id="CP003360">
    <property type="protein sequence ID" value="AFM23761.1"/>
    <property type="molecule type" value="Genomic_DNA"/>
</dbReference>
<evidence type="ECO:0000313" key="15">
    <source>
        <dbReference type="EMBL" id="AFM25912.1"/>
    </source>
</evidence>
<dbReference type="eggNOG" id="COG3666">
    <property type="taxonomic scope" value="Bacteria"/>
</dbReference>
<evidence type="ECO:0000313" key="21">
    <source>
        <dbReference type="EMBL" id="AFM27286.1"/>
    </source>
</evidence>
<dbReference type="EMBL" id="CP003360">
    <property type="protein sequence ID" value="AFM25411.1"/>
    <property type="molecule type" value="Genomic_DNA"/>
</dbReference>
<dbReference type="NCBIfam" id="NF033551">
    <property type="entry name" value="transpos_IS1182"/>
    <property type="match status" value="1"/>
</dbReference>
<dbReference type="KEGG" id="dti:Desti_1184"/>
<reference evidence="9" key="1">
    <citation type="submission" date="2012-06" db="EMBL/GenBank/DDBJ databases">
        <title>Complete sequence of chromosome of Desulfomonile tiedjei DSM 6799.</title>
        <authorList>
            <consortium name="US DOE Joint Genome Institute (JGI-PGF)"/>
            <person name="Lucas S."/>
            <person name="Copeland A."/>
            <person name="Lapidus A."/>
            <person name="Glavina del Rio T."/>
            <person name="Dalin E."/>
            <person name="Tice H."/>
            <person name="Bruce D."/>
            <person name="Goodwin L."/>
            <person name="Pitluck S."/>
            <person name="Peters L."/>
            <person name="Ovchinnikova G."/>
            <person name="Zeytun A."/>
            <person name="Lu M."/>
            <person name="Kyrpides N."/>
            <person name="Mavromatis K."/>
            <person name="Ivanova N."/>
            <person name="Brettin T."/>
            <person name="Detter J.C."/>
            <person name="Han C."/>
            <person name="Larimer F."/>
            <person name="Land M."/>
            <person name="Hauser L."/>
            <person name="Markowitz V."/>
            <person name="Cheng J.-F."/>
            <person name="Hugenholtz P."/>
            <person name="Woyke T."/>
            <person name="Wu D."/>
            <person name="Spring S."/>
            <person name="Schroeder M."/>
            <person name="Brambilla E."/>
            <person name="Klenk H.-P."/>
            <person name="Eisen J.A."/>
        </authorList>
    </citation>
    <scope>NUCLEOTIDE SEQUENCE</scope>
    <source>
        <strain evidence="9">DSM 6799</strain>
    </source>
</reference>
<dbReference type="EMBL" id="CP003360">
    <property type="protein sequence ID" value="AFM27286.1"/>
    <property type="molecule type" value="Genomic_DNA"/>
</dbReference>
<evidence type="ECO:0000313" key="8">
    <source>
        <dbReference type="EMBL" id="AFM24140.1"/>
    </source>
</evidence>
<dbReference type="OrthoDB" id="5368695at2"/>
<evidence type="ECO:0000313" key="19">
    <source>
        <dbReference type="EMBL" id="AFM27052.1"/>
    </source>
</evidence>
<dbReference type="KEGG" id="dti:Desti_0112"/>
<dbReference type="KEGG" id="dti:Desti_4412"/>
<dbReference type="PANTHER" id="PTHR33408:SF2">
    <property type="entry name" value="TRANSPOSASE DDE DOMAIN-CONTAINING PROTEIN"/>
    <property type="match status" value="1"/>
</dbReference>
<gene>
    <name evidence="4" type="ordered locus">Desti_0112</name>
    <name evidence="5" type="ordered locus">Desti_1045</name>
    <name evidence="6" type="ordered locus">Desti_1184</name>
    <name evidence="7" type="ordered locus">Desti_1247</name>
    <name evidence="8" type="ordered locus">Desti_1428</name>
    <name evidence="9" type="ordered locus">Desti_1850</name>
    <name evidence="10" type="ordered locus">Desti_2448</name>
    <name evidence="11" type="ordered locus">Desti_2600</name>
    <name evidence="12" type="ordered locus">Desti_2734</name>
    <name evidence="13" type="ordered locus">Desti_2829</name>
    <name evidence="14" type="ordered locus">Desti_3234</name>
    <name evidence="15" type="ordered locus">Desti_3253</name>
    <name evidence="16" type="ordered locus">Desti_3575</name>
    <name evidence="17" type="ordered locus">Desti_4192</name>
    <name evidence="18" type="ordered locus">Desti_4412</name>
    <name evidence="19" type="ordered locus">Desti_4420</name>
    <name evidence="20" type="ordered locus">Desti_4542</name>
    <name evidence="21" type="ordered locus">Desti_4664</name>
</gene>
<dbReference type="KEGG" id="dti:Desti_2734"/>
<evidence type="ECO:0000313" key="16">
    <source>
        <dbReference type="EMBL" id="AFM26223.1"/>
    </source>
</evidence>
<dbReference type="AlphaFoldDB" id="I4C4R7"/>
<evidence type="ECO:0000313" key="4">
    <source>
        <dbReference type="EMBL" id="AFM22860.1"/>
    </source>
</evidence>
<dbReference type="EMBL" id="CP003360">
    <property type="protein sequence ID" value="AFM26829.1"/>
    <property type="molecule type" value="Genomic_DNA"/>
</dbReference>
<protein>
    <submittedName>
        <fullName evidence="9">Transposase</fullName>
    </submittedName>
</protein>
<dbReference type="EMBL" id="CP003360">
    <property type="protein sequence ID" value="AFM25280.1"/>
    <property type="molecule type" value="Genomic_DNA"/>
</dbReference>
<dbReference type="KEGG" id="dti:Desti_1428"/>
<dbReference type="EMBL" id="CP003360">
    <property type="protein sequence ID" value="AFM25130.1"/>
    <property type="molecule type" value="Genomic_DNA"/>
</dbReference>
<evidence type="ECO:0000313" key="17">
    <source>
        <dbReference type="EMBL" id="AFM26829.1"/>
    </source>
</evidence>
<dbReference type="InterPro" id="IPR047629">
    <property type="entry name" value="IS1182_transpos"/>
</dbReference>
<dbReference type="InterPro" id="IPR025668">
    <property type="entry name" value="Tnp_DDE_dom"/>
</dbReference>
<evidence type="ECO:0000313" key="20">
    <source>
        <dbReference type="EMBL" id="AFM27170.1"/>
    </source>
</evidence>
<dbReference type="EMBL" id="CP003360">
    <property type="protein sequence ID" value="AFM27170.1"/>
    <property type="molecule type" value="Genomic_DNA"/>
</dbReference>
<dbReference type="KEGG" id="dti:Desti_3234"/>
<evidence type="ECO:0000313" key="22">
    <source>
        <dbReference type="Proteomes" id="UP000006055"/>
    </source>
</evidence>
<feature type="domain" description="Transposase DDE" evidence="3">
    <location>
        <begin position="347"/>
        <end position="467"/>
    </location>
</feature>
<name>I4C4R7_DESTA</name>
<dbReference type="KEGG" id="dti:Desti_2829"/>
<dbReference type="Pfam" id="PF05598">
    <property type="entry name" value="DUF772"/>
    <property type="match status" value="1"/>
</dbReference>
<feature type="coiled-coil region" evidence="1">
    <location>
        <begin position="168"/>
        <end position="219"/>
    </location>
</feature>
<dbReference type="EMBL" id="CP003360">
    <property type="protein sequence ID" value="AFM25893.1"/>
    <property type="molecule type" value="Genomic_DNA"/>
</dbReference>
<dbReference type="EMBL" id="CP003360">
    <property type="protein sequence ID" value="AFM22860.1"/>
    <property type="molecule type" value="Genomic_DNA"/>
</dbReference>
<evidence type="ECO:0000313" key="11">
    <source>
        <dbReference type="EMBL" id="AFM25280.1"/>
    </source>
</evidence>
<dbReference type="EMBL" id="CP003360">
    <property type="protein sequence ID" value="AFM27052.1"/>
    <property type="molecule type" value="Genomic_DNA"/>
</dbReference>
<feature type="domain" description="Transposase InsH N-terminal" evidence="2">
    <location>
        <begin position="18"/>
        <end position="110"/>
    </location>
</feature>
<evidence type="ECO:0000313" key="13">
    <source>
        <dbReference type="EMBL" id="AFM25499.1"/>
    </source>
</evidence>
<dbReference type="Pfam" id="PF13751">
    <property type="entry name" value="DDE_Tnp_1_6"/>
    <property type="match status" value="1"/>
</dbReference>
<evidence type="ECO:0000313" key="12">
    <source>
        <dbReference type="EMBL" id="AFM25411.1"/>
    </source>
</evidence>
<organism evidence="9 22">
    <name type="scientific">Desulfomonile tiedjei (strain ATCC 49306 / DSM 6799 / DCB-1)</name>
    <dbReference type="NCBI Taxonomy" id="706587"/>
    <lineage>
        <taxon>Bacteria</taxon>
        <taxon>Pseudomonadati</taxon>
        <taxon>Thermodesulfobacteriota</taxon>
        <taxon>Desulfomonilia</taxon>
        <taxon>Desulfomonilales</taxon>
        <taxon>Desulfomonilaceae</taxon>
        <taxon>Desulfomonile</taxon>
    </lineage>
</organism>
<dbReference type="HOGENOM" id="CLU_021293_12_3_7"/>
<evidence type="ECO:0000313" key="10">
    <source>
        <dbReference type="EMBL" id="AFM25130.1"/>
    </source>
</evidence>
<dbReference type="KEGG" id="dti:Desti_2600"/>
<evidence type="ECO:0000313" key="18">
    <source>
        <dbReference type="EMBL" id="AFM27044.1"/>
    </source>
</evidence>
<dbReference type="EMBL" id="CP003360">
    <property type="protein sequence ID" value="AFM24558.1"/>
    <property type="molecule type" value="Genomic_DNA"/>
</dbReference>
<evidence type="ECO:0000259" key="3">
    <source>
        <dbReference type="Pfam" id="PF13751"/>
    </source>
</evidence>
<dbReference type="InterPro" id="IPR008490">
    <property type="entry name" value="Transposase_InsH_N"/>
</dbReference>
<dbReference type="EMBL" id="CP003360">
    <property type="protein sequence ID" value="AFM23960.1"/>
    <property type="molecule type" value="Genomic_DNA"/>
</dbReference>
<keyword evidence="1" id="KW-0175">Coiled coil</keyword>
<evidence type="ECO:0000313" key="7">
    <source>
        <dbReference type="EMBL" id="AFM23960.1"/>
    </source>
</evidence>
<dbReference type="EMBL" id="CP003360">
    <property type="protein sequence ID" value="AFM26223.1"/>
    <property type="molecule type" value="Genomic_DNA"/>
</dbReference>
<dbReference type="EMBL" id="CP003360">
    <property type="protein sequence ID" value="AFM27044.1"/>
    <property type="molecule type" value="Genomic_DNA"/>
</dbReference>
<reference evidence="22" key="2">
    <citation type="submission" date="2012-06" db="EMBL/GenBank/DDBJ databases">
        <title>Complete sequence of chromosome of Desulfomonile tiedjei DSM 6799.</title>
        <authorList>
            <person name="Lucas S."/>
            <person name="Copeland A."/>
            <person name="Lapidus A."/>
            <person name="Glavina del Rio T."/>
            <person name="Dalin E."/>
            <person name="Tice H."/>
            <person name="Bruce D."/>
            <person name="Goodwin L."/>
            <person name="Pitluck S."/>
            <person name="Peters L."/>
            <person name="Ovchinnikova G."/>
            <person name="Zeytun A."/>
            <person name="Lu M."/>
            <person name="Kyrpides N."/>
            <person name="Mavromatis K."/>
            <person name="Ivanova N."/>
            <person name="Brettin T."/>
            <person name="Detter J.C."/>
            <person name="Han C."/>
            <person name="Larimer F."/>
            <person name="Land M."/>
            <person name="Hauser L."/>
            <person name="Markowitz V."/>
            <person name="Cheng J.-F."/>
            <person name="Hugenholtz P."/>
            <person name="Woyke T."/>
            <person name="Wu D."/>
            <person name="Spring S."/>
            <person name="Schroeder M."/>
            <person name="Brambilla E."/>
            <person name="Klenk H.-P."/>
            <person name="Eisen J.A."/>
        </authorList>
    </citation>
    <scope>NUCLEOTIDE SEQUENCE [LARGE SCALE GENOMIC DNA]</scope>
    <source>
        <strain evidence="22">ATCC 49306 / DSM 6799 / DCB-1</strain>
    </source>
</reference>
<keyword evidence="22" id="KW-1185">Reference proteome</keyword>
<evidence type="ECO:0000313" key="14">
    <source>
        <dbReference type="EMBL" id="AFM25893.1"/>
    </source>
</evidence>
<dbReference type="KEGG" id="dti:Desti_3253"/>
<dbReference type="EMBL" id="CP003360">
    <property type="protein sequence ID" value="AFM25499.1"/>
    <property type="molecule type" value="Genomic_DNA"/>
</dbReference>
<dbReference type="KEGG" id="dti:Desti_4542"/>
<dbReference type="KEGG" id="dti:Desti_1045"/>
<sequence length="479" mass="55077">MGKQIRADYEQILMFPPSVEDWVAKDHPARFIRDFVDSLDLSELGIEVPDSDTGRPPYAPDLLLKVWLFGYFNRIRSTRKLEKGCLENMGLIWLTGMNAPDHNSLWRFFKANKKSLRHLFRQSIRVALKADLIGLALHAVDGTKIQAVSSNDKARGREHLERFLESVSERLDRTIADAMTEIERAEREETGEYRLPQSMQDGLKRKQRIQEALKELDESDKKSVHPSEPEARFMKNRRTKDLSYNAQAVADQKSGLIVAADVVTDGADNGQLVPMLDKVKENLGAVAEENVADGGYFSSGQIGLAHEREYGILIGKSSGEIVSERGADEDLYHRSRFVFDQERDCFICPEGRLLPFHQRKINGKNHNEVRRYHCKDFLTCPNRWKCSKSKNGRLIDLSVYEAALERHRSKREKPENKERLKTRKKIIEPPFAWIKSALSFRRWTVAGIDNVKAQWDLICTTINLRKLYHHWVSGEVAFT</sequence>
<dbReference type="PANTHER" id="PTHR33408">
    <property type="entry name" value="TRANSPOSASE"/>
    <property type="match status" value="1"/>
</dbReference>
<proteinExistence type="predicted"/>
<evidence type="ECO:0000256" key="1">
    <source>
        <dbReference type="SAM" id="Coils"/>
    </source>
</evidence>
<evidence type="ECO:0000313" key="6">
    <source>
        <dbReference type="EMBL" id="AFM23897.1"/>
    </source>
</evidence>
<dbReference type="KEGG" id="dti:Desti_1247"/>
<accession>I4C4R7</accession>
<dbReference type="EMBL" id="CP003360">
    <property type="protein sequence ID" value="AFM25912.1"/>
    <property type="molecule type" value="Genomic_DNA"/>
</dbReference>
<dbReference type="RefSeq" id="WP_014808019.1">
    <property type="nucleotide sequence ID" value="NC_018025.1"/>
</dbReference>
<dbReference type="KEGG" id="dti:Desti_2448"/>
<evidence type="ECO:0000313" key="5">
    <source>
        <dbReference type="EMBL" id="AFM23761.1"/>
    </source>
</evidence>
<dbReference type="KEGG" id="dti:Desti_4420"/>
<evidence type="ECO:0000259" key="2">
    <source>
        <dbReference type="Pfam" id="PF05598"/>
    </source>
</evidence>
<dbReference type="KEGG" id="dti:Desti_4192"/>
<dbReference type="KEGG" id="dti:Desti_4664"/>